<evidence type="ECO:0000313" key="1">
    <source>
        <dbReference type="EMBL" id="KAF9521646.1"/>
    </source>
</evidence>
<evidence type="ECO:0000313" key="2">
    <source>
        <dbReference type="Proteomes" id="UP000807306"/>
    </source>
</evidence>
<accession>A0A9P6E358</accession>
<proteinExistence type="predicted"/>
<dbReference type="AlphaFoldDB" id="A0A9P6E358"/>
<gene>
    <name evidence="1" type="ORF">CPB83DRAFT_841101</name>
</gene>
<organism evidence="1 2">
    <name type="scientific">Crepidotus variabilis</name>
    <dbReference type="NCBI Taxonomy" id="179855"/>
    <lineage>
        <taxon>Eukaryota</taxon>
        <taxon>Fungi</taxon>
        <taxon>Dikarya</taxon>
        <taxon>Basidiomycota</taxon>
        <taxon>Agaricomycotina</taxon>
        <taxon>Agaricomycetes</taxon>
        <taxon>Agaricomycetidae</taxon>
        <taxon>Agaricales</taxon>
        <taxon>Agaricineae</taxon>
        <taxon>Crepidotaceae</taxon>
        <taxon>Crepidotus</taxon>
    </lineage>
</organism>
<protein>
    <submittedName>
        <fullName evidence="1">Uncharacterized protein</fullName>
    </submittedName>
</protein>
<dbReference type="Proteomes" id="UP000807306">
    <property type="component" value="Unassembled WGS sequence"/>
</dbReference>
<reference evidence="1" key="1">
    <citation type="submission" date="2020-11" db="EMBL/GenBank/DDBJ databases">
        <authorList>
            <consortium name="DOE Joint Genome Institute"/>
            <person name="Ahrendt S."/>
            <person name="Riley R."/>
            <person name="Andreopoulos W."/>
            <person name="Labutti K."/>
            <person name="Pangilinan J."/>
            <person name="Ruiz-Duenas F.J."/>
            <person name="Barrasa J.M."/>
            <person name="Sanchez-Garcia M."/>
            <person name="Camarero S."/>
            <person name="Miyauchi S."/>
            <person name="Serrano A."/>
            <person name="Linde D."/>
            <person name="Babiker R."/>
            <person name="Drula E."/>
            <person name="Ayuso-Fernandez I."/>
            <person name="Pacheco R."/>
            <person name="Padilla G."/>
            <person name="Ferreira P."/>
            <person name="Barriuso J."/>
            <person name="Kellner H."/>
            <person name="Castanera R."/>
            <person name="Alfaro M."/>
            <person name="Ramirez L."/>
            <person name="Pisabarro A.G."/>
            <person name="Kuo A."/>
            <person name="Tritt A."/>
            <person name="Lipzen A."/>
            <person name="He G."/>
            <person name="Yan M."/>
            <person name="Ng V."/>
            <person name="Cullen D."/>
            <person name="Martin F."/>
            <person name="Rosso M.-N."/>
            <person name="Henrissat B."/>
            <person name="Hibbett D."/>
            <person name="Martinez A.T."/>
            <person name="Grigoriev I.V."/>
        </authorList>
    </citation>
    <scope>NUCLEOTIDE SEQUENCE</scope>
    <source>
        <strain evidence="1">CBS 506.95</strain>
    </source>
</reference>
<name>A0A9P6E358_9AGAR</name>
<sequence length="175" mass="20081">MSVLDRLSRRSYLPRPRHELWAALNISSKATRGEIIWSTESDSEPSASLSHIPASIEDIITLIYDGHRIPPLVFSSQLLLPRVIHGNKIVQALVSFEQQYKDITSSVQKSVIRASQIMVVIYADLTPVQETEINTTYEKHFMRYTSCLRCLHQNAERHELEDKLERIQEIIIGNV</sequence>
<comment type="caution">
    <text evidence="1">The sequence shown here is derived from an EMBL/GenBank/DDBJ whole genome shotgun (WGS) entry which is preliminary data.</text>
</comment>
<dbReference type="EMBL" id="MU158007">
    <property type="protein sequence ID" value="KAF9521646.1"/>
    <property type="molecule type" value="Genomic_DNA"/>
</dbReference>
<keyword evidence="2" id="KW-1185">Reference proteome</keyword>